<keyword evidence="2" id="KW-1003">Cell membrane</keyword>
<dbReference type="PANTHER" id="PTHR35007:SF2">
    <property type="entry name" value="PILUS ASSEMBLE PROTEIN"/>
    <property type="match status" value="1"/>
</dbReference>
<reference evidence="8" key="3">
    <citation type="submission" date="2021-09" db="EMBL/GenBank/DDBJ databases">
        <authorList>
            <person name="Gilroy R."/>
        </authorList>
    </citation>
    <scope>NUCLEOTIDE SEQUENCE</scope>
    <source>
        <strain evidence="8">USAMLcec12-2067</strain>
    </source>
</reference>
<sequence>MAAAEGALAAMAAVSAGIAGACLGTSWRERALDAARRRALRRAAGADEGNAAEGLDERLVRLAAEATRKIELGVSRASVARRLPIARVEAWLGEHGRRAGCAKEVSALGLADASVRLGAACAAAGAVVGAALSNELCLVGALTGAIWGVLSIPKAVRRRERLRAVGLERDLSEMLEVVALGLRSGMSFDRSFGLYAGHFETGFAQECARAVRAWSSGLATREEALRSLAASYDSPLLARVVESAVRSLRFGSSLAEGLEASAAEARAAHRAHVEERVAKAPVKMMVPTGALILPAMLLLVLGPVLLELMEGF</sequence>
<protein>
    <submittedName>
        <fullName evidence="8">Type II secretion system F family protein</fullName>
    </submittedName>
    <submittedName>
        <fullName evidence="9">Type II secretion system protein</fullName>
    </submittedName>
</protein>
<keyword evidence="10" id="KW-1185">Reference proteome</keyword>
<keyword evidence="5 6" id="KW-0472">Membrane</keyword>
<name>A0A2K2U4V1_9ACTN</name>
<feature type="transmembrane region" description="Helical" evidence="6">
    <location>
        <begin position="284"/>
        <end position="306"/>
    </location>
</feature>
<gene>
    <name evidence="9" type="ORF">C2L80_06800</name>
    <name evidence="8" type="ORF">K8V16_09950</name>
</gene>
<dbReference type="PANTHER" id="PTHR35007">
    <property type="entry name" value="INTEGRAL MEMBRANE PROTEIN-RELATED"/>
    <property type="match status" value="1"/>
</dbReference>
<dbReference type="EMBL" id="PPEL01000033">
    <property type="protein sequence ID" value="PNV65373.1"/>
    <property type="molecule type" value="Genomic_DNA"/>
</dbReference>
<dbReference type="AlphaFoldDB" id="A0A2K2U4V1"/>
<reference evidence="9 10" key="1">
    <citation type="journal article" date="2018" name="Int. J. Syst. Evol. Microbiol.">
        <title>Rubneribacter badeniensis gen. nov., sp. nov. and Enteroscipio rubneri gen. nov., sp. nov., new members of the Eggerthellaceae isolated from human faeces.</title>
        <authorList>
            <person name="Danylec N."/>
            <person name="Gobl A."/>
            <person name="Stoll D.A."/>
            <person name="Hetzer B."/>
            <person name="Kulling S.E."/>
            <person name="Huch M."/>
        </authorList>
    </citation>
    <scope>NUCLEOTIDE SEQUENCE [LARGE SCALE GENOMIC DNA]</scope>
    <source>
        <strain evidence="9 10">ResAG-85</strain>
    </source>
</reference>
<evidence type="ECO:0000256" key="2">
    <source>
        <dbReference type="ARBA" id="ARBA00022475"/>
    </source>
</evidence>
<evidence type="ECO:0000256" key="5">
    <source>
        <dbReference type="ARBA" id="ARBA00023136"/>
    </source>
</evidence>
<dbReference type="GO" id="GO:0005886">
    <property type="term" value="C:plasma membrane"/>
    <property type="evidence" value="ECO:0007669"/>
    <property type="project" value="UniProtKB-SubCell"/>
</dbReference>
<feature type="transmembrane region" description="Helical" evidence="6">
    <location>
        <begin position="6"/>
        <end position="27"/>
    </location>
</feature>
<evidence type="ECO:0000256" key="4">
    <source>
        <dbReference type="ARBA" id="ARBA00022989"/>
    </source>
</evidence>
<evidence type="ECO:0000256" key="3">
    <source>
        <dbReference type="ARBA" id="ARBA00022692"/>
    </source>
</evidence>
<keyword evidence="4 6" id="KW-1133">Transmembrane helix</keyword>
<dbReference type="Proteomes" id="UP000789325">
    <property type="component" value="Unassembled WGS sequence"/>
</dbReference>
<dbReference type="Pfam" id="PF00482">
    <property type="entry name" value="T2SSF"/>
    <property type="match status" value="1"/>
</dbReference>
<evidence type="ECO:0000256" key="1">
    <source>
        <dbReference type="ARBA" id="ARBA00004651"/>
    </source>
</evidence>
<reference evidence="8" key="2">
    <citation type="journal article" date="2021" name="PeerJ">
        <title>Extensive microbial diversity within the chicken gut microbiome revealed by metagenomics and culture.</title>
        <authorList>
            <person name="Gilroy R."/>
            <person name="Ravi A."/>
            <person name="Getino M."/>
            <person name="Pursley I."/>
            <person name="Horton D.L."/>
            <person name="Alikhan N.F."/>
            <person name="Baker D."/>
            <person name="Gharbi K."/>
            <person name="Hall N."/>
            <person name="Watson M."/>
            <person name="Adriaenssens E.M."/>
            <person name="Foster-Nyarko E."/>
            <person name="Jarju S."/>
            <person name="Secka A."/>
            <person name="Antonio M."/>
            <person name="Oren A."/>
            <person name="Chaudhuri R.R."/>
            <person name="La Ragione R."/>
            <person name="Hildebrand F."/>
            <person name="Pallen M.J."/>
        </authorList>
    </citation>
    <scope>NUCLEOTIDE SEQUENCE</scope>
    <source>
        <strain evidence="8">USAMLcec12-2067</strain>
    </source>
</reference>
<dbReference type="EMBL" id="DYZL01000201">
    <property type="protein sequence ID" value="HJH44099.1"/>
    <property type="molecule type" value="Genomic_DNA"/>
</dbReference>
<evidence type="ECO:0000313" key="10">
    <source>
        <dbReference type="Proteomes" id="UP000236488"/>
    </source>
</evidence>
<keyword evidence="3 6" id="KW-0812">Transmembrane</keyword>
<proteinExistence type="predicted"/>
<dbReference type="Proteomes" id="UP000236488">
    <property type="component" value="Unassembled WGS sequence"/>
</dbReference>
<evidence type="ECO:0000313" key="9">
    <source>
        <dbReference type="EMBL" id="PNV65373.1"/>
    </source>
</evidence>
<evidence type="ECO:0000313" key="8">
    <source>
        <dbReference type="EMBL" id="HJH44099.1"/>
    </source>
</evidence>
<feature type="domain" description="Type II secretion system protein GspF" evidence="7">
    <location>
        <begin position="175"/>
        <end position="301"/>
    </location>
</feature>
<dbReference type="InterPro" id="IPR018076">
    <property type="entry name" value="T2SS_GspF_dom"/>
</dbReference>
<evidence type="ECO:0000256" key="6">
    <source>
        <dbReference type="SAM" id="Phobius"/>
    </source>
</evidence>
<accession>A0A2K2U4V1</accession>
<comment type="caution">
    <text evidence="9">The sequence shown here is derived from an EMBL/GenBank/DDBJ whole genome shotgun (WGS) entry which is preliminary data.</text>
</comment>
<evidence type="ECO:0000259" key="7">
    <source>
        <dbReference type="Pfam" id="PF00482"/>
    </source>
</evidence>
<dbReference type="RefSeq" id="WP_087197314.1">
    <property type="nucleotide sequence ID" value="NZ_PPEL01000033.1"/>
</dbReference>
<organism evidence="9 10">
    <name type="scientific">Rubneribacter badeniensis</name>
    <dbReference type="NCBI Taxonomy" id="2070688"/>
    <lineage>
        <taxon>Bacteria</taxon>
        <taxon>Bacillati</taxon>
        <taxon>Actinomycetota</taxon>
        <taxon>Coriobacteriia</taxon>
        <taxon>Eggerthellales</taxon>
        <taxon>Eggerthellaceae</taxon>
        <taxon>Rubneribacter</taxon>
    </lineage>
</organism>
<comment type="subcellular location">
    <subcellularLocation>
        <location evidence="1">Cell membrane</location>
        <topology evidence="1">Multi-pass membrane protein</topology>
    </subcellularLocation>
</comment>